<evidence type="ECO:0000256" key="6">
    <source>
        <dbReference type="ARBA" id="ARBA00023014"/>
    </source>
</evidence>
<comment type="subunit">
    <text evidence="7">The FO synthase complex consists of two subunits, CofG and CofH.</text>
</comment>
<evidence type="ECO:0000256" key="3">
    <source>
        <dbReference type="ARBA" id="ARBA00022691"/>
    </source>
</evidence>
<keyword evidence="4 7" id="KW-0479">Metal-binding</keyword>
<comment type="function">
    <text evidence="7">Catalyzes the radical-mediated synthesis of 5-amino-5-(4-hydroxybenzyl)-6-(D-ribitylimino)-5,6-dihydrouracil from 5-amino-6-(D-ribitylamino)uracil and L-tyrosine.</text>
</comment>
<reference evidence="10 11" key="1">
    <citation type="submission" date="2018-12" db="EMBL/GenBank/DDBJ databases">
        <title>Complete genome sequence of Haloplanus rallus MBLA0036.</title>
        <authorList>
            <person name="Nam Y.-d."/>
            <person name="Kang J."/>
            <person name="Chung W.-H."/>
            <person name="Park Y.S."/>
        </authorList>
    </citation>
    <scope>NUCLEOTIDE SEQUENCE [LARGE SCALE GENOMIC DNA]</scope>
    <source>
        <strain evidence="10 11">MBLA0036</strain>
    </source>
</reference>
<dbReference type="CDD" id="cd01335">
    <property type="entry name" value="Radical_SAM"/>
    <property type="match status" value="1"/>
</dbReference>
<dbReference type="InterPro" id="IPR020050">
    <property type="entry name" value="FO_synthase_su2"/>
</dbReference>
<keyword evidence="3 7" id="KW-0949">S-adenosyl-L-methionine</keyword>
<dbReference type="Pfam" id="PF19288">
    <property type="entry name" value="CofH_C"/>
    <property type="match status" value="1"/>
</dbReference>
<dbReference type="OrthoDB" id="8186at2157"/>
<feature type="binding site" evidence="7">
    <location>
        <position position="97"/>
    </location>
    <ligand>
        <name>[4Fe-4S] cluster</name>
        <dbReference type="ChEBI" id="CHEBI:49883"/>
        <note>4Fe-4S-S-AdoMet</note>
    </ligand>
</feature>
<dbReference type="HAMAP" id="MF_01612">
    <property type="entry name" value="FO_synth_sub2"/>
    <property type="match status" value="1"/>
</dbReference>
<dbReference type="NCBIfam" id="NF005609">
    <property type="entry name" value="PRK07360.1"/>
    <property type="match status" value="1"/>
</dbReference>
<proteinExistence type="inferred from homology"/>
<feature type="binding site" evidence="7">
    <location>
        <position position="100"/>
    </location>
    <ligand>
        <name>[4Fe-4S] cluster</name>
        <dbReference type="ChEBI" id="CHEBI:49883"/>
        <note>4Fe-4S-S-AdoMet</note>
    </ligand>
</feature>
<dbReference type="KEGG" id="hra:EI982_15065"/>
<keyword evidence="11" id="KW-1185">Reference proteome</keyword>
<feature type="binding site" evidence="7">
    <location>
        <position position="93"/>
    </location>
    <ligand>
        <name>[4Fe-4S] cluster</name>
        <dbReference type="ChEBI" id="CHEBI:49883"/>
        <note>4Fe-4S-S-AdoMet</note>
    </ligand>
</feature>
<evidence type="ECO:0000313" key="11">
    <source>
        <dbReference type="Proteomes" id="UP000428325"/>
    </source>
</evidence>
<evidence type="ECO:0000256" key="2">
    <source>
        <dbReference type="ARBA" id="ARBA00022679"/>
    </source>
</evidence>
<feature type="domain" description="Radical SAM core" evidence="9">
    <location>
        <begin position="79"/>
        <end position="348"/>
    </location>
</feature>
<dbReference type="RefSeq" id="WP_157690463.1">
    <property type="nucleotide sequence ID" value="NZ_CP034345.1"/>
</dbReference>
<sequence length="456" mass="49498">MSDPSAPAVEGVEFDHVPATDQHFENALAKARDGVRLTVADGVELLTTGTDREGIDPARKEAVLEAADRRRAEMVGDDVTFVANLNNNVTTACDTGCLFCNFKDRASAFEADADEDHGGFTKTPSESREAVAEAVELGISEVCSVSGLHPAFALDADHRELLESAADPEAVNYRPPEAYTTSPGTYAEQIRAMSVDGVHVHSITPEEAYHARRGTDWSYEDVYRRLRDAGLDSAPGTAAEILVDEVREVICPGKMDTGEWLDAMEGAMAAGLPVTATIMYGHVENEMHRALHLKRVRDLQDRTGGITEFVPLSFIHQRTPLYEQGLVDGGATDAEDELMIAVSRLFLDNVENIQTSWVKFGDAKSLKTLSCGANDFMGTLLSEEITKRAGGDYGEFRSVADYVDMVTAIGRRPVERSTDYERRRPIDPDEAPHGPRLGPHADGTPMLGGSAPTADD</sequence>
<keyword evidence="1 7" id="KW-0004">4Fe-4S</keyword>
<dbReference type="GO" id="GO:0141093">
    <property type="term" value="F:5-amino-6-(D-ribitylamino)uracil--L-tyrosine 4-hydroxyphenyl transferase activity"/>
    <property type="evidence" value="ECO:0007669"/>
    <property type="project" value="UniProtKB-EC"/>
</dbReference>
<evidence type="ECO:0000256" key="5">
    <source>
        <dbReference type="ARBA" id="ARBA00023004"/>
    </source>
</evidence>
<feature type="region of interest" description="Disordered" evidence="8">
    <location>
        <begin position="414"/>
        <end position="456"/>
    </location>
</feature>
<organism evidence="10 11">
    <name type="scientific">Haloplanus rallus</name>
    <dbReference type="NCBI Taxonomy" id="1816183"/>
    <lineage>
        <taxon>Archaea</taxon>
        <taxon>Methanobacteriati</taxon>
        <taxon>Methanobacteriota</taxon>
        <taxon>Stenosarchaea group</taxon>
        <taxon>Halobacteria</taxon>
        <taxon>Halobacteriales</taxon>
        <taxon>Haloferacaceae</taxon>
        <taxon>Haloplanus</taxon>
    </lineage>
</organism>
<comment type="pathway">
    <text evidence="7">Cofactor biosynthesis; coenzyme F0 biosynthesis.</text>
</comment>
<dbReference type="InterPro" id="IPR045567">
    <property type="entry name" value="CofH/MnqC-like_C"/>
</dbReference>
<dbReference type="GO" id="GO:0044689">
    <property type="term" value="F:7,8-didemethyl-8-hydroxy-5-deazariboflavin synthase activity"/>
    <property type="evidence" value="ECO:0007669"/>
    <property type="project" value="TreeGrafter"/>
</dbReference>
<dbReference type="InterPro" id="IPR058240">
    <property type="entry name" value="rSAM_sf"/>
</dbReference>
<dbReference type="PANTHER" id="PTHR43076">
    <property type="entry name" value="FO SYNTHASE (COFH)"/>
    <property type="match status" value="1"/>
</dbReference>
<comment type="similarity">
    <text evidence="7">Belongs to the radical SAM superfamily. CofH family.</text>
</comment>
<dbReference type="SUPFAM" id="SSF102114">
    <property type="entry name" value="Radical SAM enzymes"/>
    <property type="match status" value="1"/>
</dbReference>
<dbReference type="SFLD" id="SFLDG01064">
    <property type="entry name" value="F420__menaquinone_cofactor_bio"/>
    <property type="match status" value="1"/>
</dbReference>
<evidence type="ECO:0000256" key="1">
    <source>
        <dbReference type="ARBA" id="ARBA00022485"/>
    </source>
</evidence>
<dbReference type="InterPro" id="IPR007197">
    <property type="entry name" value="rSAM"/>
</dbReference>
<protein>
    <recommendedName>
        <fullName evidence="7">5-amino-6-(D-ribitylamino)uracil--L-tyrosine 4-hydroxyphenyl transferase</fullName>
        <ecNumber evidence="7">2.5.1.147</ecNumber>
    </recommendedName>
    <alternativeName>
        <fullName evidence="7">FO synthase subunit 2</fullName>
    </alternativeName>
</protein>
<dbReference type="InterPro" id="IPR013785">
    <property type="entry name" value="Aldolase_TIM"/>
</dbReference>
<keyword evidence="6 7" id="KW-0411">Iron-sulfur</keyword>
<evidence type="ECO:0000256" key="8">
    <source>
        <dbReference type="SAM" id="MobiDB-lite"/>
    </source>
</evidence>
<feature type="compositionally biased region" description="Basic and acidic residues" evidence="8">
    <location>
        <begin position="414"/>
        <end position="433"/>
    </location>
</feature>
<comment type="catalytic activity">
    <reaction evidence="7">
        <text>5-amino-6-(D-ribitylamino)uracil + L-tyrosine + S-adenosyl-L-methionine = 5-amino-5-(4-hydroxybenzyl)-6-(D-ribitylimino)-5,6-dihydrouracil + 2-iminoacetate + 5'-deoxyadenosine + L-methionine + H(+)</text>
        <dbReference type="Rhea" id="RHEA:55200"/>
        <dbReference type="ChEBI" id="CHEBI:15378"/>
        <dbReference type="ChEBI" id="CHEBI:15934"/>
        <dbReference type="ChEBI" id="CHEBI:17319"/>
        <dbReference type="ChEBI" id="CHEBI:57844"/>
        <dbReference type="ChEBI" id="CHEBI:58315"/>
        <dbReference type="ChEBI" id="CHEBI:59789"/>
        <dbReference type="ChEBI" id="CHEBI:77846"/>
        <dbReference type="ChEBI" id="CHEBI:85936"/>
        <dbReference type="EC" id="2.5.1.147"/>
    </reaction>
</comment>
<dbReference type="Pfam" id="PF04055">
    <property type="entry name" value="Radical_SAM"/>
    <property type="match status" value="1"/>
</dbReference>
<dbReference type="InterPro" id="IPR019940">
    <property type="entry name" value="CofH_family"/>
</dbReference>
<dbReference type="InterPro" id="IPR034405">
    <property type="entry name" value="F420"/>
</dbReference>
<dbReference type="SFLD" id="SFLDG01388">
    <property type="entry name" value="7_8-didemethyl-8-hydroxy-5-dea"/>
    <property type="match status" value="1"/>
</dbReference>
<dbReference type="NCBIfam" id="TIGR00423">
    <property type="entry name" value="CofH family radical SAM protein"/>
    <property type="match status" value="1"/>
</dbReference>
<dbReference type="GeneID" id="99243769"/>
<dbReference type="AlphaFoldDB" id="A0A6B9FBD5"/>
<dbReference type="GO" id="GO:0051539">
    <property type="term" value="F:4 iron, 4 sulfur cluster binding"/>
    <property type="evidence" value="ECO:0007669"/>
    <property type="project" value="UniProtKB-KW"/>
</dbReference>
<dbReference type="EC" id="2.5.1.147" evidence="7"/>
<dbReference type="UniPathway" id="UPA00072"/>
<keyword evidence="5 7" id="KW-0408">Iron</keyword>
<dbReference type="PROSITE" id="PS51918">
    <property type="entry name" value="RADICAL_SAM"/>
    <property type="match status" value="1"/>
</dbReference>
<accession>A0A6B9FBD5</accession>
<dbReference type="GO" id="GO:0005506">
    <property type="term" value="F:iron ion binding"/>
    <property type="evidence" value="ECO:0007669"/>
    <property type="project" value="UniProtKB-UniRule"/>
</dbReference>
<evidence type="ECO:0000256" key="7">
    <source>
        <dbReference type="HAMAP-Rule" id="MF_01612"/>
    </source>
</evidence>
<dbReference type="SFLD" id="SFLDS00029">
    <property type="entry name" value="Radical_SAM"/>
    <property type="match status" value="1"/>
</dbReference>
<evidence type="ECO:0000256" key="4">
    <source>
        <dbReference type="ARBA" id="ARBA00022723"/>
    </source>
</evidence>
<dbReference type="EMBL" id="CP034345">
    <property type="protein sequence ID" value="QGX96004.1"/>
    <property type="molecule type" value="Genomic_DNA"/>
</dbReference>
<name>A0A6B9FBD5_9EURY</name>
<gene>
    <name evidence="7 10" type="primary">cofH</name>
    <name evidence="10" type="ORF">EI982_15065</name>
</gene>
<dbReference type="Proteomes" id="UP000428325">
    <property type="component" value="Chromosome"/>
</dbReference>
<dbReference type="PANTHER" id="PTHR43076:SF1">
    <property type="entry name" value="LIPOYL SYNTHASE 2"/>
    <property type="match status" value="1"/>
</dbReference>
<comment type="cofactor">
    <cofactor evidence="7">
        <name>[4Fe-4S] cluster</name>
        <dbReference type="ChEBI" id="CHEBI:49883"/>
    </cofactor>
    <text evidence="7">Binds 1 [4Fe-4S] cluster. The cluster is coordinated with 3 cysteines and an exchangeable S-adenosyl-L-methionine.</text>
</comment>
<evidence type="ECO:0000313" key="10">
    <source>
        <dbReference type="EMBL" id="QGX96004.1"/>
    </source>
</evidence>
<evidence type="ECO:0000259" key="9">
    <source>
        <dbReference type="PROSITE" id="PS51918"/>
    </source>
</evidence>
<dbReference type="Gene3D" id="3.20.20.70">
    <property type="entry name" value="Aldolase class I"/>
    <property type="match status" value="1"/>
</dbReference>
<keyword evidence="2 7" id="KW-0808">Transferase</keyword>